<proteinExistence type="predicted"/>
<dbReference type="EMBL" id="CP009509">
    <property type="protein sequence ID" value="AKB40024.1"/>
    <property type="molecule type" value="Genomic_DNA"/>
</dbReference>
<evidence type="ECO:0000313" key="2">
    <source>
        <dbReference type="Proteomes" id="UP000033058"/>
    </source>
</evidence>
<dbReference type="RefSeq" id="WP_048037988.1">
    <property type="nucleotide sequence ID" value="NZ_CP009509.1"/>
</dbReference>
<sequence>MKTDSRGFIALIEDDYQKVLKNPKSRISEASIQYLLDIGAITHNQEALYYMGYVEVVNKELKNAYESI</sequence>
<evidence type="ECO:0000313" key="1">
    <source>
        <dbReference type="EMBL" id="AKB40024.1"/>
    </source>
</evidence>
<dbReference type="Proteomes" id="UP000033058">
    <property type="component" value="Chromosome"/>
</dbReference>
<dbReference type="HOGENOM" id="CLU_2784129_0_0_2"/>
<dbReference type="PATRIC" id="fig|1434117.4.peg.1295"/>
<gene>
    <name evidence="1" type="ORF">MSMAW_1033</name>
</gene>
<dbReference type="AlphaFoldDB" id="A0A0E3PWD6"/>
<accession>A0A0E3PWD6</accession>
<protein>
    <submittedName>
        <fullName evidence="1">Uncharacterized protein</fullName>
    </submittedName>
</protein>
<organism evidence="1 2">
    <name type="scientific">Methanosarcina mazei WWM610</name>
    <dbReference type="NCBI Taxonomy" id="1434117"/>
    <lineage>
        <taxon>Archaea</taxon>
        <taxon>Methanobacteriati</taxon>
        <taxon>Methanobacteriota</taxon>
        <taxon>Stenosarchaea group</taxon>
        <taxon>Methanomicrobia</taxon>
        <taxon>Methanosarcinales</taxon>
        <taxon>Methanosarcinaceae</taxon>
        <taxon>Methanosarcina</taxon>
    </lineage>
</organism>
<name>A0A0E3PWD6_METMZ</name>
<reference evidence="1 2" key="1">
    <citation type="submission" date="2014-07" db="EMBL/GenBank/DDBJ databases">
        <title>Methanogenic archaea and the global carbon cycle.</title>
        <authorList>
            <person name="Henriksen J.R."/>
            <person name="Luke J."/>
            <person name="Reinhart S."/>
            <person name="Benedict M.N."/>
            <person name="Youngblut N.D."/>
            <person name="Metcalf M.E."/>
            <person name="Whitaker R.J."/>
            <person name="Metcalf W.W."/>
        </authorList>
    </citation>
    <scope>NUCLEOTIDE SEQUENCE [LARGE SCALE GENOMIC DNA]</scope>
    <source>
        <strain evidence="1 2">WWM610</strain>
    </source>
</reference>
<dbReference type="GeneID" id="24850694"/>